<dbReference type="InterPro" id="IPR051802">
    <property type="entry name" value="YfhM-like"/>
</dbReference>
<gene>
    <name evidence="2" type="ORF">FW778_05660</name>
</gene>
<name>A0A5J5IKG4_9BACT</name>
<dbReference type="PROSITE" id="PS51257">
    <property type="entry name" value="PROKAR_LIPOPROTEIN"/>
    <property type="match status" value="1"/>
</dbReference>
<keyword evidence="3" id="KW-1185">Reference proteome</keyword>
<organism evidence="2 3">
    <name type="scientific">Ginsengibacter hankyongi</name>
    <dbReference type="NCBI Taxonomy" id="2607284"/>
    <lineage>
        <taxon>Bacteria</taxon>
        <taxon>Pseudomonadati</taxon>
        <taxon>Bacteroidota</taxon>
        <taxon>Chitinophagia</taxon>
        <taxon>Chitinophagales</taxon>
        <taxon>Chitinophagaceae</taxon>
        <taxon>Ginsengibacter</taxon>
    </lineage>
</organism>
<dbReference type="InterPro" id="IPR021868">
    <property type="entry name" value="Alpha_2_Macroglob_MG3"/>
</dbReference>
<evidence type="ECO:0000313" key="3">
    <source>
        <dbReference type="Proteomes" id="UP000326903"/>
    </source>
</evidence>
<dbReference type="GO" id="GO:0004866">
    <property type="term" value="F:endopeptidase inhibitor activity"/>
    <property type="evidence" value="ECO:0007669"/>
    <property type="project" value="TreeGrafter"/>
</dbReference>
<dbReference type="RefSeq" id="WP_150413626.1">
    <property type="nucleotide sequence ID" value="NZ_VYQF01000001.1"/>
</dbReference>
<proteinExistence type="predicted"/>
<dbReference type="Proteomes" id="UP000326903">
    <property type="component" value="Unassembled WGS sequence"/>
</dbReference>
<accession>A0A5J5IKG4</accession>
<evidence type="ECO:0000259" key="1">
    <source>
        <dbReference type="Pfam" id="PF11974"/>
    </source>
</evidence>
<comment type="caution">
    <text evidence="2">The sequence shown here is derived from an EMBL/GenBank/DDBJ whole genome shotgun (WGS) entry which is preliminary data.</text>
</comment>
<dbReference type="AlphaFoldDB" id="A0A5J5IKG4"/>
<dbReference type="Pfam" id="PF11974">
    <property type="entry name" value="bMG3"/>
    <property type="match status" value="1"/>
</dbReference>
<sequence length="613" mass="69313">MKVLFFIVNKKNRSLIFFCFISLFTIFISCNKKNKLVEVDPSFSQYIDAYTSGIVSKTTLIRIKLAADASTTHTVGEPIDKDLFSFSPSVKGKAIWLDARTIEFKPDGNLVPDKLYQVTFNLGKVTKVPAKYEEFNFNIKTIKPAFTVQGFGLRSNDQKDKMMLLGEIETADIEDNSLVEKILTATENDKNLQISWQHNAAAKTHNFTVTSIQRETTAQQMQLSWNGKPLGIDNVNSKSLEVPAVGDFKVLNIMAMNDAEQYASVQFSDPIATGQELTGLITISNQPEITYTINGSEVKLYTGDNFNGDYNISVNPGIKNTWGDTLQKGYAANVFFENRLPSVKIQGRGNILPKSGHLVLPFEAVNLNAVDISIIKIYENNIPQFLQGNDLNGEEDLRRVAVPVVQKTLRLDDDKTLDLHKKQNFSLDIDKFLKTEPGAIYRVTIGFRPDYSLYTCHADSSANKDDEDEDNYNDYYDNDQQNTVDDNDEFWKRYNSYYPYGYNWKQRDNPCSKSYYNKDRWATRNIIASNIGLTAKRGASNTITIAVSDILTTNPLPNVELQVLDYQQQIIAKVNSDNNGFATFDCNRKPYLIIAKLNDEKGYLSGRWQQPSA</sequence>
<reference evidence="2 3" key="1">
    <citation type="submission" date="2019-09" db="EMBL/GenBank/DDBJ databases">
        <title>Draft genome sequence of Ginsengibacter sp. BR5-29.</title>
        <authorList>
            <person name="Im W.-T."/>
        </authorList>
    </citation>
    <scope>NUCLEOTIDE SEQUENCE [LARGE SCALE GENOMIC DNA]</scope>
    <source>
        <strain evidence="2 3">BR5-29</strain>
    </source>
</reference>
<dbReference type="PANTHER" id="PTHR40094">
    <property type="entry name" value="ALPHA-2-MACROGLOBULIN HOMOLOG"/>
    <property type="match status" value="1"/>
</dbReference>
<evidence type="ECO:0000313" key="2">
    <source>
        <dbReference type="EMBL" id="KAA9041506.1"/>
    </source>
</evidence>
<feature type="domain" description="Alpha-2-macroglobulin MG3" evidence="1">
    <location>
        <begin position="528"/>
        <end position="610"/>
    </location>
</feature>
<dbReference type="EMBL" id="VYQF01000001">
    <property type="protein sequence ID" value="KAA9041506.1"/>
    <property type="molecule type" value="Genomic_DNA"/>
</dbReference>
<dbReference type="PANTHER" id="PTHR40094:SF1">
    <property type="entry name" value="UBIQUITIN DOMAIN-CONTAINING PROTEIN"/>
    <property type="match status" value="1"/>
</dbReference>
<protein>
    <recommendedName>
        <fullName evidence="1">Alpha-2-macroglobulin MG3 domain-containing protein</fullName>
    </recommendedName>
</protein>